<sequence length="190" mass="22758">MRETETFEYIRRKYPDKEETWRKVTRLVKLDENLEVKSVHDFNMECYISSFGRLIRNGILCNMAYGDKYDISSMFTDTDGNQVRFKRHQIVMQTFFMGDRRRYDTVDHINNMERFDNSIYNLRWADKGVQCGNRKDKPGKHRMVICIGDEEEIFFSCREAERLYNLPPNSVGKVCRGELESIYGYRFGYL</sequence>
<organism evidence="1 2">
    <name type="scientific">Agathobacter rectalis</name>
    <dbReference type="NCBI Taxonomy" id="39491"/>
    <lineage>
        <taxon>Bacteria</taxon>
        <taxon>Bacillati</taxon>
        <taxon>Bacillota</taxon>
        <taxon>Clostridia</taxon>
        <taxon>Lachnospirales</taxon>
        <taxon>Lachnospiraceae</taxon>
        <taxon>Agathobacter</taxon>
    </lineage>
</organism>
<evidence type="ECO:0008006" key="3">
    <source>
        <dbReference type="Google" id="ProtNLM"/>
    </source>
</evidence>
<dbReference type="AlphaFoldDB" id="A0AAW4UF47"/>
<dbReference type="Gene3D" id="3.90.75.20">
    <property type="match status" value="1"/>
</dbReference>
<dbReference type="InterPro" id="IPR044925">
    <property type="entry name" value="His-Me_finger_sf"/>
</dbReference>
<dbReference type="SUPFAM" id="SSF54060">
    <property type="entry name" value="His-Me finger endonucleases"/>
    <property type="match status" value="1"/>
</dbReference>
<dbReference type="Proteomes" id="UP001197684">
    <property type="component" value="Unassembled WGS sequence"/>
</dbReference>
<dbReference type="InterPro" id="IPR036388">
    <property type="entry name" value="WH-like_DNA-bd_sf"/>
</dbReference>
<reference evidence="1" key="1">
    <citation type="submission" date="2021-10" db="EMBL/GenBank/DDBJ databases">
        <title>Collection of gut derived symbiotic bacterial strains cultured from healthy donors.</title>
        <authorList>
            <person name="Lin H."/>
            <person name="Littmann E."/>
            <person name="Kohout C."/>
            <person name="Pamer E.G."/>
        </authorList>
    </citation>
    <scope>NUCLEOTIDE SEQUENCE</scope>
    <source>
        <strain evidence="1">DFI.9.42</strain>
    </source>
</reference>
<gene>
    <name evidence="1" type="ORF">LIZ56_03830</name>
</gene>
<accession>A0AAW4UF47</accession>
<protein>
    <recommendedName>
        <fullName evidence="3">HNH nuclease domain-containing protein</fullName>
    </recommendedName>
</protein>
<proteinExistence type="predicted"/>
<dbReference type="RefSeq" id="WP_306780601.1">
    <property type="nucleotide sequence ID" value="NZ_JAJCJK010000004.1"/>
</dbReference>
<dbReference type="Gene3D" id="1.10.10.10">
    <property type="entry name" value="Winged helix-like DNA-binding domain superfamily/Winged helix DNA-binding domain"/>
    <property type="match status" value="1"/>
</dbReference>
<evidence type="ECO:0000313" key="2">
    <source>
        <dbReference type="Proteomes" id="UP001197684"/>
    </source>
</evidence>
<name>A0AAW4UF47_9FIRM</name>
<comment type="caution">
    <text evidence="1">The sequence shown here is derived from an EMBL/GenBank/DDBJ whole genome shotgun (WGS) entry which is preliminary data.</text>
</comment>
<evidence type="ECO:0000313" key="1">
    <source>
        <dbReference type="EMBL" id="MCB6937543.1"/>
    </source>
</evidence>
<dbReference type="EMBL" id="JAJCJK010000004">
    <property type="protein sequence ID" value="MCB6937543.1"/>
    <property type="molecule type" value="Genomic_DNA"/>
</dbReference>